<dbReference type="SMART" id="SM00034">
    <property type="entry name" value="CLECT"/>
    <property type="match status" value="1"/>
</dbReference>
<evidence type="ECO:0000256" key="7">
    <source>
        <dbReference type="ARBA" id="ARBA00022737"/>
    </source>
</evidence>
<feature type="compositionally biased region" description="Low complexity" evidence="17">
    <location>
        <begin position="65"/>
        <end position="78"/>
    </location>
</feature>
<evidence type="ECO:0000256" key="9">
    <source>
        <dbReference type="ARBA" id="ARBA00022859"/>
    </source>
</evidence>
<dbReference type="InterPro" id="IPR001304">
    <property type="entry name" value="C-type_lectin-like"/>
</dbReference>
<feature type="chain" id="PRO_5029721181" description="Mannose-binding protein C" evidence="18">
    <location>
        <begin position="22"/>
        <end position="244"/>
    </location>
</feature>
<keyword evidence="12" id="KW-0175">Coiled coil</keyword>
<evidence type="ECO:0000256" key="8">
    <source>
        <dbReference type="ARBA" id="ARBA00022837"/>
    </source>
</evidence>
<evidence type="ECO:0000256" key="14">
    <source>
        <dbReference type="ARBA" id="ARBA00023153"/>
    </source>
</evidence>
<comment type="caution">
    <text evidence="20">The sequence shown here is derived from an EMBL/GenBank/DDBJ whole genome shotgun (WGS) entry which is preliminary data.</text>
</comment>
<dbReference type="FunFam" id="3.10.100.10:FF:000088">
    <property type="entry name" value="Mannose-binding protein A"/>
    <property type="match status" value="1"/>
</dbReference>
<evidence type="ECO:0000313" key="20">
    <source>
        <dbReference type="EMBL" id="KAF6322564.1"/>
    </source>
</evidence>
<dbReference type="InterPro" id="IPR018378">
    <property type="entry name" value="C-type_lectin_CS"/>
</dbReference>
<dbReference type="SUPFAM" id="SSF56436">
    <property type="entry name" value="C-type lectin-like"/>
    <property type="match status" value="1"/>
</dbReference>
<evidence type="ECO:0000259" key="19">
    <source>
        <dbReference type="PROSITE" id="PS50041"/>
    </source>
</evidence>
<keyword evidence="4" id="KW-0399">Innate immunity</keyword>
<dbReference type="GO" id="GO:0005771">
    <property type="term" value="C:multivesicular body"/>
    <property type="evidence" value="ECO:0007669"/>
    <property type="project" value="TreeGrafter"/>
</dbReference>
<accession>A0A7J7VBS3</accession>
<evidence type="ECO:0000256" key="1">
    <source>
        <dbReference type="ARBA" id="ARBA00004613"/>
    </source>
</evidence>
<dbReference type="Pfam" id="PF01391">
    <property type="entry name" value="Collagen"/>
    <property type="match status" value="1"/>
</dbReference>
<keyword evidence="5 18" id="KW-0732">Signal</keyword>
<dbReference type="InterPro" id="IPR008160">
    <property type="entry name" value="Collagen"/>
</dbReference>
<evidence type="ECO:0000256" key="15">
    <source>
        <dbReference type="ARBA" id="ARBA00023157"/>
    </source>
</evidence>
<evidence type="ECO:0000256" key="12">
    <source>
        <dbReference type="ARBA" id="ARBA00023054"/>
    </source>
</evidence>
<keyword evidence="13" id="KW-0176">Collagen</keyword>
<keyword evidence="9" id="KW-0391">Immunity</keyword>
<dbReference type="EMBL" id="JACAGB010000015">
    <property type="protein sequence ID" value="KAF6322564.1"/>
    <property type="molecule type" value="Genomic_DNA"/>
</dbReference>
<evidence type="ECO:0000256" key="2">
    <source>
        <dbReference type="ARBA" id="ARBA00021805"/>
    </source>
</evidence>
<organism evidence="20 21">
    <name type="scientific">Pipistrellus kuhlii</name>
    <name type="common">Kuhl's pipistrelle</name>
    <dbReference type="NCBI Taxonomy" id="59472"/>
    <lineage>
        <taxon>Eukaryota</taxon>
        <taxon>Metazoa</taxon>
        <taxon>Chordata</taxon>
        <taxon>Craniata</taxon>
        <taxon>Vertebrata</taxon>
        <taxon>Euteleostomi</taxon>
        <taxon>Mammalia</taxon>
        <taxon>Eutheria</taxon>
        <taxon>Laurasiatheria</taxon>
        <taxon>Chiroptera</taxon>
        <taxon>Yangochiroptera</taxon>
        <taxon>Vespertilionidae</taxon>
        <taxon>Pipistrellus</taxon>
    </lineage>
</organism>
<dbReference type="GO" id="GO:0005537">
    <property type="term" value="F:D-mannose binding"/>
    <property type="evidence" value="ECO:0007669"/>
    <property type="project" value="UniProtKB-KW"/>
</dbReference>
<name>A0A7J7VBS3_PIPKU</name>
<dbReference type="InterPro" id="IPR016187">
    <property type="entry name" value="CTDL_fold"/>
</dbReference>
<proteinExistence type="predicted"/>
<evidence type="ECO:0000256" key="16">
    <source>
        <dbReference type="ARBA" id="ARBA00023278"/>
    </source>
</evidence>
<evidence type="ECO:0000256" key="11">
    <source>
        <dbReference type="ARBA" id="ARBA00023035"/>
    </source>
</evidence>
<reference evidence="20 21" key="1">
    <citation type="journal article" date="2020" name="Nature">
        <title>Six reference-quality genomes reveal evolution of bat adaptations.</title>
        <authorList>
            <person name="Jebb D."/>
            <person name="Huang Z."/>
            <person name="Pippel M."/>
            <person name="Hughes G.M."/>
            <person name="Lavrichenko K."/>
            <person name="Devanna P."/>
            <person name="Winkler S."/>
            <person name="Jermiin L.S."/>
            <person name="Skirmuntt E.C."/>
            <person name="Katzourakis A."/>
            <person name="Burkitt-Gray L."/>
            <person name="Ray D.A."/>
            <person name="Sullivan K.A.M."/>
            <person name="Roscito J.G."/>
            <person name="Kirilenko B.M."/>
            <person name="Davalos L.M."/>
            <person name="Corthals A.P."/>
            <person name="Power M.L."/>
            <person name="Jones G."/>
            <person name="Ransome R.D."/>
            <person name="Dechmann D.K.N."/>
            <person name="Locatelli A.G."/>
            <person name="Puechmaille S.J."/>
            <person name="Fedrigo O."/>
            <person name="Jarvis E.D."/>
            <person name="Hiller M."/>
            <person name="Vernes S.C."/>
            <person name="Myers E.W."/>
            <person name="Teeling E.C."/>
        </authorList>
    </citation>
    <scope>NUCLEOTIDE SEQUENCE [LARGE SCALE GENOMIC DNA]</scope>
    <source>
        <strain evidence="20">MPipKuh1</strain>
        <tissue evidence="20">Flight muscle</tissue>
    </source>
</reference>
<protein>
    <recommendedName>
        <fullName evidence="2">Mannose-binding protein C</fullName>
    </recommendedName>
</protein>
<dbReference type="GO" id="GO:0005581">
    <property type="term" value="C:collagen trimer"/>
    <property type="evidence" value="ECO:0007669"/>
    <property type="project" value="UniProtKB-KW"/>
</dbReference>
<evidence type="ECO:0000313" key="21">
    <source>
        <dbReference type="Proteomes" id="UP000558488"/>
    </source>
</evidence>
<dbReference type="SUPFAM" id="SSF57944">
    <property type="entry name" value="Triple coiled coil domain of C-type lectins"/>
    <property type="match status" value="1"/>
</dbReference>
<dbReference type="InterPro" id="IPR051077">
    <property type="entry name" value="Ca-dependent_lectin"/>
</dbReference>
<dbReference type="InterPro" id="IPR016186">
    <property type="entry name" value="C-type_lectin-like/link_sf"/>
</dbReference>
<evidence type="ECO:0000256" key="4">
    <source>
        <dbReference type="ARBA" id="ARBA00022588"/>
    </source>
</evidence>
<dbReference type="GO" id="GO:0005615">
    <property type="term" value="C:extracellular space"/>
    <property type="evidence" value="ECO:0007669"/>
    <property type="project" value="TreeGrafter"/>
</dbReference>
<dbReference type="Gene3D" id="3.10.100.10">
    <property type="entry name" value="Mannose-Binding Protein A, subunit A"/>
    <property type="match status" value="1"/>
</dbReference>
<evidence type="ECO:0000256" key="18">
    <source>
        <dbReference type="SAM" id="SignalP"/>
    </source>
</evidence>
<dbReference type="PROSITE" id="PS00615">
    <property type="entry name" value="C_TYPE_LECTIN_1"/>
    <property type="match status" value="1"/>
</dbReference>
<feature type="region of interest" description="Disordered" evidence="17">
    <location>
        <begin position="39"/>
        <end position="99"/>
    </location>
</feature>
<keyword evidence="8" id="KW-0106">Calcium</keyword>
<keyword evidence="3" id="KW-0964">Secreted</keyword>
<keyword evidence="10" id="KW-0180">Complement pathway</keyword>
<keyword evidence="15" id="KW-1015">Disulfide bond</keyword>
<dbReference type="GO" id="GO:0006958">
    <property type="term" value="P:complement activation, classical pathway"/>
    <property type="evidence" value="ECO:0007669"/>
    <property type="project" value="UniProtKB-KW"/>
</dbReference>
<feature type="signal peptide" evidence="18">
    <location>
        <begin position="1"/>
        <end position="21"/>
    </location>
</feature>
<evidence type="ECO:0000256" key="13">
    <source>
        <dbReference type="ARBA" id="ARBA00023119"/>
    </source>
</evidence>
<dbReference type="PANTHER" id="PTHR24024">
    <property type="entry name" value="PULMONARY SURFACTANT-ASSOCIATED PROTEIN A"/>
    <property type="match status" value="1"/>
</dbReference>
<dbReference type="PANTHER" id="PTHR24024:SF34">
    <property type="entry name" value="MANNOSE-BINDING PROTEIN C"/>
    <property type="match status" value="1"/>
</dbReference>
<keyword evidence="14" id="KW-1018">Complement activation lectin pathway</keyword>
<evidence type="ECO:0000256" key="6">
    <source>
        <dbReference type="ARBA" id="ARBA00022734"/>
    </source>
</evidence>
<evidence type="ECO:0000256" key="5">
    <source>
        <dbReference type="ARBA" id="ARBA00022729"/>
    </source>
</evidence>
<keyword evidence="11" id="KW-0465">Mannose-binding</keyword>
<dbReference type="Proteomes" id="UP000558488">
    <property type="component" value="Unassembled WGS sequence"/>
</dbReference>
<feature type="domain" description="C-type lectin" evidence="19">
    <location>
        <begin position="130"/>
        <end position="241"/>
    </location>
</feature>
<gene>
    <name evidence="20" type="ORF">mPipKuh1_011299</name>
</gene>
<feature type="compositionally biased region" description="Basic and acidic residues" evidence="17">
    <location>
        <begin position="45"/>
        <end position="57"/>
    </location>
</feature>
<sequence>MSLFLSLSLLLLSVVITTYSAIEPDESLPKTCPVVTCASPGLPGRDGRDGLKGEKGEPGQGPSGIQGPPGKLGPQGLPGFPGPPGSRGQKGDPGVCPKCDDDQAVLEREALRSELDRVKKWLTFALGKKVGRKLYLTNGQRMTFDSVKAECSHFQASMAVPMNAEENEAILYVTKGDAFLGITDKEKEGHFVDLTGRPVTYQNWNAHEPNNDNSGEDCVIILPKGKWNDISCSSSYLAVCEFPV</sequence>
<dbReference type="AlphaFoldDB" id="A0A7J7VBS3"/>
<keyword evidence="7" id="KW-0677">Repeat</keyword>
<keyword evidence="21" id="KW-1185">Reference proteome</keyword>
<keyword evidence="16" id="KW-0379">Hydroxylation</keyword>
<dbReference type="PROSITE" id="PS50041">
    <property type="entry name" value="C_TYPE_LECTIN_2"/>
    <property type="match status" value="1"/>
</dbReference>
<comment type="subcellular location">
    <subcellularLocation>
        <location evidence="1">Secreted</location>
    </subcellularLocation>
</comment>
<keyword evidence="6 20" id="KW-0430">Lectin</keyword>
<evidence type="ECO:0000256" key="3">
    <source>
        <dbReference type="ARBA" id="ARBA00022525"/>
    </source>
</evidence>
<dbReference type="Pfam" id="PF00059">
    <property type="entry name" value="Lectin_C"/>
    <property type="match status" value="1"/>
</dbReference>
<dbReference type="GO" id="GO:0001867">
    <property type="term" value="P:complement activation, lectin pathway"/>
    <property type="evidence" value="ECO:0007669"/>
    <property type="project" value="UniProtKB-KW"/>
</dbReference>
<evidence type="ECO:0000256" key="10">
    <source>
        <dbReference type="ARBA" id="ARBA00022875"/>
    </source>
</evidence>
<evidence type="ECO:0000256" key="17">
    <source>
        <dbReference type="SAM" id="MobiDB-lite"/>
    </source>
</evidence>